<sequence>MIDYRKVKKIYFYTKELDMRSGMQRIQTLLGFNFSSVEMMYTMYVFCSKDKRQVKIYYEDEYGSWLMINKLNETKFKWPEQISGGGYEVEDMKLLLKGLKVMSERRKEVSY</sequence>
<reference evidence="2" key="1">
    <citation type="submission" date="2023-07" db="EMBL/GenBank/DDBJ databases">
        <title>Novel Mycoplasma species identified in domestic and wild animals.</title>
        <authorList>
            <person name="Volokhov D.V."/>
            <person name="Furtak V.A."/>
            <person name="Zagorodnyaya T.A."/>
        </authorList>
    </citation>
    <scope>NUCLEOTIDE SEQUENCE [LARGE SCALE GENOMIC DNA]</scope>
    <source>
        <strain evidence="2">92-19</strain>
    </source>
</reference>
<dbReference type="Proteomes" id="UP001209076">
    <property type="component" value="Unassembled WGS sequence"/>
</dbReference>
<dbReference type="RefSeq" id="WP_262097070.1">
    <property type="nucleotide sequence ID" value="NZ_JAOEGN010000030.1"/>
</dbReference>
<dbReference type="PANTHER" id="PTHR36455">
    <property type="match status" value="1"/>
</dbReference>
<dbReference type="PANTHER" id="PTHR36455:SF1">
    <property type="entry name" value="BLR8292 PROTEIN"/>
    <property type="match status" value="1"/>
</dbReference>
<dbReference type="InterPro" id="IPR008878">
    <property type="entry name" value="Transposase_IS66_Orf2"/>
</dbReference>
<dbReference type="Pfam" id="PF05717">
    <property type="entry name" value="TnpB_IS66"/>
    <property type="match status" value="1"/>
</dbReference>
<name>A0ABT2PXR3_9MOLU</name>
<evidence type="ECO:0000313" key="1">
    <source>
        <dbReference type="EMBL" id="MCU0105750.1"/>
    </source>
</evidence>
<protein>
    <submittedName>
        <fullName evidence="1">IS66 family insertion sequence element accessory protein TnpB</fullName>
    </submittedName>
</protein>
<comment type="caution">
    <text evidence="1">The sequence shown here is derived from an EMBL/GenBank/DDBJ whole genome shotgun (WGS) entry which is preliminary data.</text>
</comment>
<dbReference type="NCBIfam" id="NF033819">
    <property type="entry name" value="IS66_TnpB"/>
    <property type="match status" value="1"/>
</dbReference>
<organism evidence="1 2">
    <name type="scientific">Paracholeplasma vituli</name>
    <dbReference type="NCBI Taxonomy" id="69473"/>
    <lineage>
        <taxon>Bacteria</taxon>
        <taxon>Bacillati</taxon>
        <taxon>Mycoplasmatota</taxon>
        <taxon>Mollicutes</taxon>
        <taxon>Acholeplasmatales</taxon>
        <taxon>Acholeplasmataceae</taxon>
        <taxon>Paracholeplasma</taxon>
    </lineage>
</organism>
<accession>A0ABT2PXR3</accession>
<keyword evidence="2" id="KW-1185">Reference proteome</keyword>
<gene>
    <name evidence="1" type="primary">tnpB</name>
    <name evidence="1" type="ORF">N7603_08840</name>
</gene>
<proteinExistence type="predicted"/>
<dbReference type="EMBL" id="JAOEGN010000030">
    <property type="protein sequence ID" value="MCU0105750.1"/>
    <property type="molecule type" value="Genomic_DNA"/>
</dbReference>
<evidence type="ECO:0000313" key="2">
    <source>
        <dbReference type="Proteomes" id="UP001209076"/>
    </source>
</evidence>